<dbReference type="Proteomes" id="UP000595498">
    <property type="component" value="Chromosome"/>
</dbReference>
<proteinExistence type="predicted"/>
<organism evidence="1 2">
    <name type="scientific">Sphingobacterium multivorum</name>
    <dbReference type="NCBI Taxonomy" id="28454"/>
    <lineage>
        <taxon>Bacteria</taxon>
        <taxon>Pseudomonadati</taxon>
        <taxon>Bacteroidota</taxon>
        <taxon>Sphingobacteriia</taxon>
        <taxon>Sphingobacteriales</taxon>
        <taxon>Sphingobacteriaceae</taxon>
        <taxon>Sphingobacterium</taxon>
    </lineage>
</organism>
<dbReference type="EMBL" id="CP068224">
    <property type="protein sequence ID" value="QQT55189.1"/>
    <property type="molecule type" value="Genomic_DNA"/>
</dbReference>
<keyword evidence="2" id="KW-1185">Reference proteome</keyword>
<gene>
    <name evidence="1" type="ORF">I6I98_08040</name>
</gene>
<name>A0ABX7CSV2_SPHMU</name>
<accession>A0ABX7CSV2</accession>
<evidence type="ECO:0000313" key="1">
    <source>
        <dbReference type="EMBL" id="QQT55189.1"/>
    </source>
</evidence>
<evidence type="ECO:0000313" key="2">
    <source>
        <dbReference type="Proteomes" id="UP000595498"/>
    </source>
</evidence>
<reference evidence="1 2" key="1">
    <citation type="submission" date="2021-01" db="EMBL/GenBank/DDBJ databases">
        <title>FDA dAtabase for Regulatory Grade micrObial Sequences (FDA-ARGOS): Supporting development and validation of Infectious Disease Dx tests.</title>
        <authorList>
            <person name="Sproer C."/>
            <person name="Gronow S."/>
            <person name="Severitt S."/>
            <person name="Schroder I."/>
            <person name="Tallon L."/>
            <person name="Sadzewicz L."/>
            <person name="Zhao X."/>
            <person name="Boylan J."/>
            <person name="Ott S."/>
            <person name="Bowen H."/>
            <person name="Vavikolanu K."/>
            <person name="Mehta A."/>
            <person name="Aluvathingal J."/>
            <person name="Nadendla S."/>
            <person name="Lowell S."/>
            <person name="Myers T."/>
            <person name="Yan Y."/>
            <person name="Sichtig H."/>
        </authorList>
    </citation>
    <scope>NUCLEOTIDE SEQUENCE [LARGE SCALE GENOMIC DNA]</scope>
    <source>
        <strain evidence="1 2">FDAARGOS_1141</strain>
    </source>
</reference>
<protein>
    <submittedName>
        <fullName evidence="1">Uncharacterized protein</fullName>
    </submittedName>
</protein>
<sequence>MEQIKVLWLGQAQQFPYRIYATTTKNNLEALTSFEELSLMTRHQDGYIREIAIVKLMRLFPLESIPYLVQLLGEYVVEIHFAIIAQITPQQRFWVNNFFTENVTFEKTIRSRIASYWNCYYRSNYLKLNDYPAFQLLSE</sequence>